<evidence type="ECO:0000256" key="2">
    <source>
        <dbReference type="ARBA" id="ARBA00010281"/>
    </source>
</evidence>
<sequence>MSAPQATTPAQAPSVVPVAKPAEVSAAAKSRDEAPKVEEQKKTAATTQGGATAPAAPTSKAATLTGSGGQGVNTLSPASAVPASTGPASAGAAPKAKSAPVPPMSAAAVVEEGKKPVTAAERLAGTGSALAKGVGAKAEPQAKPKAKAKMSAIPSRPLPTDTMGSAPTAVLNMVSGKPVPASQVGTSAYATSTVGPARAYAKAAAGAVSGEVPKAGPPAVAMGRAMAAGRPAMSMVNGKPVTTITKKYQLVFVTGEVAPFSKTGGLGEAMDGLPIALAAMGHRCMVISPRYDQYAEAWDTGYWGSVTMGGKQESVHFFHTYKQKVDYVFVDHPTFLERVNGQTGSKLYGPEWGKDFADNQARFAYFCKAALKAIQELSLGGAIYGSDCMVVCNDWHSALVPMLIHAEKTTTGKWQNTKTAFLCHNAVFQGRFQREEGLAGIFGVPERYIDSITFKMPLRIGKYNEKITCVNTMAAGLRYCDRALTVSPSYAVECCTDPEKGGLVEDQEYVLLCGVELESLFTLGKCTGTACPPGILNGVKEGVSPSDKNFVTKTMMSCGPYNSTTCDIAKSELKASYRAQNGLSGCTGPLMCFIGRLDSQKGYDLLLESLVEVLEDTEMQVVIVGAGRADLVAQTKAVEKKFPEKFFYAGWMGPERYALLAGCDFTLLPSRWEPCGLVQMEAMRLGTLPIVAPTGGLKDTVEDGVNGLWTEKEMTVEAVIEEESVSAISEALKRAAKLFTQEPAKVVKMKQAAMAAAAEFTWSNAALQYEQIFTELGVKDVLNGKTATVTLETDKQVC</sequence>
<feature type="region of interest" description="Disordered" evidence="9">
    <location>
        <begin position="1"/>
        <end position="101"/>
    </location>
</feature>
<feature type="compositionally biased region" description="Low complexity" evidence="9">
    <location>
        <begin position="43"/>
        <end position="63"/>
    </location>
</feature>
<evidence type="ECO:0000256" key="7">
    <source>
        <dbReference type="ARBA" id="ARBA00040053"/>
    </source>
</evidence>
<dbReference type="InterPro" id="IPR001296">
    <property type="entry name" value="Glyco_trans_1"/>
</dbReference>
<dbReference type="SUPFAM" id="SSF53756">
    <property type="entry name" value="UDP-Glycosyltransferase/glycogen phosphorylase"/>
    <property type="match status" value="1"/>
</dbReference>
<dbReference type="GO" id="GO:0009507">
    <property type="term" value="C:chloroplast"/>
    <property type="evidence" value="ECO:0007669"/>
    <property type="project" value="UniProtKB-SubCell"/>
</dbReference>
<accession>A0A9P1D6L4</accession>
<dbReference type="PANTHER" id="PTHR45825">
    <property type="entry name" value="GRANULE-BOUND STARCH SYNTHASE 1, CHLOROPLASTIC/AMYLOPLASTIC"/>
    <property type="match status" value="1"/>
</dbReference>
<evidence type="ECO:0000313" key="13">
    <source>
        <dbReference type="EMBL" id="CAL1157574.1"/>
    </source>
</evidence>
<evidence type="ECO:0000313" key="12">
    <source>
        <dbReference type="EMBL" id="CAI4004199.1"/>
    </source>
</evidence>
<keyword evidence="5" id="KW-0328">Glycosyltransferase</keyword>
<name>A0A9P1D6L4_9DINO</name>
<comment type="subcellular location">
    <subcellularLocation>
        <location evidence="1">Plastid</location>
        <location evidence="1">Chloroplast</location>
    </subcellularLocation>
</comment>
<keyword evidence="4" id="KW-0934">Plastid</keyword>
<proteinExistence type="inferred from homology"/>
<evidence type="ECO:0000256" key="1">
    <source>
        <dbReference type="ARBA" id="ARBA00004229"/>
    </source>
</evidence>
<dbReference type="InterPro" id="IPR011835">
    <property type="entry name" value="GS/SS"/>
</dbReference>
<feature type="region of interest" description="Disordered" evidence="9">
    <location>
        <begin position="134"/>
        <end position="163"/>
    </location>
</feature>
<organism evidence="12">
    <name type="scientific">Cladocopium goreaui</name>
    <dbReference type="NCBI Taxonomy" id="2562237"/>
    <lineage>
        <taxon>Eukaryota</taxon>
        <taxon>Sar</taxon>
        <taxon>Alveolata</taxon>
        <taxon>Dinophyceae</taxon>
        <taxon>Suessiales</taxon>
        <taxon>Symbiodiniaceae</taxon>
        <taxon>Cladocopium</taxon>
    </lineage>
</organism>
<comment type="caution">
    <text evidence="12">The sequence shown here is derived from an EMBL/GenBank/DDBJ whole genome shotgun (WGS) entry which is preliminary data.</text>
</comment>
<dbReference type="CDD" id="cd03791">
    <property type="entry name" value="GT5_Glycogen_synthase_DULL1-like"/>
    <property type="match status" value="1"/>
</dbReference>
<feature type="domain" description="Glycosyl transferase family 1" evidence="10">
    <location>
        <begin position="588"/>
        <end position="720"/>
    </location>
</feature>
<dbReference type="EMBL" id="CAMXCT020003389">
    <property type="protein sequence ID" value="CAL1157574.1"/>
    <property type="molecule type" value="Genomic_DNA"/>
</dbReference>
<keyword evidence="6" id="KW-0808">Transferase</keyword>
<dbReference type="Gene3D" id="3.40.50.2000">
    <property type="entry name" value="Glycogen Phosphorylase B"/>
    <property type="match status" value="2"/>
</dbReference>
<dbReference type="Proteomes" id="UP001152797">
    <property type="component" value="Unassembled WGS sequence"/>
</dbReference>
<gene>
    <name evidence="12" type="ORF">C1SCF055_LOCUS30010</name>
</gene>
<feature type="compositionally biased region" description="Low complexity" evidence="9">
    <location>
        <begin position="76"/>
        <end position="101"/>
    </location>
</feature>
<dbReference type="Pfam" id="PF08323">
    <property type="entry name" value="Glyco_transf_5"/>
    <property type="match status" value="1"/>
</dbReference>
<dbReference type="EMBL" id="CAMXCT030003389">
    <property type="protein sequence ID" value="CAL4791511.1"/>
    <property type="molecule type" value="Genomic_DNA"/>
</dbReference>
<reference evidence="13" key="2">
    <citation type="submission" date="2024-04" db="EMBL/GenBank/DDBJ databases">
        <authorList>
            <person name="Chen Y."/>
            <person name="Shah S."/>
            <person name="Dougan E. K."/>
            <person name="Thang M."/>
            <person name="Chan C."/>
        </authorList>
    </citation>
    <scope>NUCLEOTIDE SEQUENCE [LARGE SCALE GENOMIC DNA]</scope>
</reference>
<evidence type="ECO:0000313" key="14">
    <source>
        <dbReference type="Proteomes" id="UP001152797"/>
    </source>
</evidence>
<evidence type="ECO:0000256" key="9">
    <source>
        <dbReference type="SAM" id="MobiDB-lite"/>
    </source>
</evidence>
<evidence type="ECO:0000256" key="6">
    <source>
        <dbReference type="ARBA" id="ARBA00022679"/>
    </source>
</evidence>
<evidence type="ECO:0000256" key="4">
    <source>
        <dbReference type="ARBA" id="ARBA00022640"/>
    </source>
</evidence>
<feature type="compositionally biased region" description="Low complexity" evidence="9">
    <location>
        <begin position="1"/>
        <end position="13"/>
    </location>
</feature>
<feature type="compositionally biased region" description="Basic and acidic residues" evidence="9">
    <location>
        <begin position="29"/>
        <end position="42"/>
    </location>
</feature>
<keyword evidence="14" id="KW-1185">Reference proteome</keyword>
<evidence type="ECO:0000256" key="8">
    <source>
        <dbReference type="ARBA" id="ARBA00042085"/>
    </source>
</evidence>
<dbReference type="NCBIfam" id="TIGR02095">
    <property type="entry name" value="glgA"/>
    <property type="match status" value="1"/>
</dbReference>
<evidence type="ECO:0000256" key="5">
    <source>
        <dbReference type="ARBA" id="ARBA00022676"/>
    </source>
</evidence>
<keyword evidence="3" id="KW-0150">Chloroplast</keyword>
<dbReference type="EMBL" id="CAMXCT010003389">
    <property type="protein sequence ID" value="CAI4004199.1"/>
    <property type="molecule type" value="Genomic_DNA"/>
</dbReference>
<protein>
    <recommendedName>
        <fullName evidence="7">Granule-bound starch synthase 1, chloroplastic/amyloplastic</fullName>
    </recommendedName>
    <alternativeName>
        <fullName evidence="8">Granule-bound starch synthase I</fullName>
    </alternativeName>
</protein>
<dbReference type="InterPro" id="IPR013534">
    <property type="entry name" value="Starch_synth_cat_dom"/>
</dbReference>
<evidence type="ECO:0000256" key="3">
    <source>
        <dbReference type="ARBA" id="ARBA00022528"/>
    </source>
</evidence>
<dbReference type="Pfam" id="PF00534">
    <property type="entry name" value="Glycos_transf_1"/>
    <property type="match status" value="1"/>
</dbReference>
<evidence type="ECO:0000259" key="11">
    <source>
        <dbReference type="Pfam" id="PF08323"/>
    </source>
</evidence>
<comment type="similarity">
    <text evidence="2">Belongs to the glycosyltransferase 1 family. Bacterial/plant glycogen synthase subfamily.</text>
</comment>
<reference evidence="12" key="1">
    <citation type="submission" date="2022-10" db="EMBL/GenBank/DDBJ databases">
        <authorList>
            <person name="Chen Y."/>
            <person name="Dougan E. K."/>
            <person name="Chan C."/>
            <person name="Rhodes N."/>
            <person name="Thang M."/>
        </authorList>
    </citation>
    <scope>NUCLEOTIDE SEQUENCE</scope>
</reference>
<dbReference type="GO" id="GO:0004373">
    <property type="term" value="F:alpha-1,4-glucan glucosyltransferase (UDP-glucose donor) activity"/>
    <property type="evidence" value="ECO:0007669"/>
    <property type="project" value="InterPro"/>
</dbReference>
<dbReference type="PANTHER" id="PTHR45825:SF3">
    <property type="entry name" value="GRANULE-BOUND STARCH SYNTHASE 1, CHLOROPLASTIC_AMYLOPLASTIC"/>
    <property type="match status" value="1"/>
</dbReference>
<feature type="domain" description="Starch synthase catalytic" evidence="11">
    <location>
        <begin position="251"/>
        <end position="503"/>
    </location>
</feature>
<dbReference type="OrthoDB" id="10263625at2759"/>
<evidence type="ECO:0000259" key="10">
    <source>
        <dbReference type="Pfam" id="PF00534"/>
    </source>
</evidence>
<dbReference type="AlphaFoldDB" id="A0A9P1D6L4"/>